<protein>
    <recommendedName>
        <fullName evidence="3">SnoaL-like domain-containing protein</fullName>
    </recommendedName>
</protein>
<reference evidence="1 2" key="1">
    <citation type="submission" date="2022-05" db="EMBL/GenBank/DDBJ databases">
        <authorList>
            <person name="Park J.-S."/>
        </authorList>
    </citation>
    <scope>NUCLEOTIDE SEQUENCE [LARGE SCALE GENOMIC DNA]</scope>
    <source>
        <strain evidence="1 2">2012CJ35-5</strain>
    </source>
</reference>
<evidence type="ECO:0000313" key="1">
    <source>
        <dbReference type="EMBL" id="MCL6274300.1"/>
    </source>
</evidence>
<gene>
    <name evidence="1" type="ORF">M3P19_09780</name>
</gene>
<dbReference type="Proteomes" id="UP001203607">
    <property type="component" value="Unassembled WGS sequence"/>
</dbReference>
<dbReference type="RefSeq" id="WP_249657485.1">
    <property type="nucleotide sequence ID" value="NZ_JAMFMA010000002.1"/>
</dbReference>
<dbReference type="EMBL" id="JAMFMA010000002">
    <property type="protein sequence ID" value="MCL6274300.1"/>
    <property type="molecule type" value="Genomic_DNA"/>
</dbReference>
<evidence type="ECO:0000313" key="2">
    <source>
        <dbReference type="Proteomes" id="UP001203607"/>
    </source>
</evidence>
<evidence type="ECO:0008006" key="3">
    <source>
        <dbReference type="Google" id="ProtNLM"/>
    </source>
</evidence>
<organism evidence="1 2">
    <name type="scientific">Flagellimonas spongiicola</name>
    <dbReference type="NCBI Taxonomy" id="2942208"/>
    <lineage>
        <taxon>Bacteria</taxon>
        <taxon>Pseudomonadati</taxon>
        <taxon>Bacteroidota</taxon>
        <taxon>Flavobacteriia</taxon>
        <taxon>Flavobacteriales</taxon>
        <taxon>Flavobacteriaceae</taxon>
        <taxon>Flagellimonas</taxon>
    </lineage>
</organism>
<proteinExistence type="predicted"/>
<accession>A0ABT0PSG3</accession>
<sequence length="182" mass="21030">MKSYIILFLVVLFSANQTNKAEEIVSNYLLESNRYNFEKASVFLDPNYKEEFIDGSTEVENLQQLKDFMAWRKVLNSKSTLLSIKASKDTVNTVESIYHFMDEILQRKPRTFSISYVFKGDKILKSIIDTLPGHSETVRFNRTQFMAFQKFCDQEGTDSAMGMNGEGAQALKNALERYKKSR</sequence>
<name>A0ABT0PSG3_9FLAO</name>
<keyword evidence="2" id="KW-1185">Reference proteome</keyword>
<comment type="caution">
    <text evidence="1">The sequence shown here is derived from an EMBL/GenBank/DDBJ whole genome shotgun (WGS) entry which is preliminary data.</text>
</comment>